<dbReference type="AlphaFoldDB" id="A0A1M3T4Q2"/>
<sequence length="139" mass="16067">MNTTNKVLRLPELLEETLIYQKYQFIFIRSMRVFAMASRAPWRQMHPASIPPQDHSKTCLTVGGPVRMGHLVGGKRSAERAPQRLWEKCFFELTILGAPMTYGQAQRLWRVKTGIPTLENLIDVEDLKLQIPTENEEEE</sequence>
<dbReference type="Proteomes" id="UP000184063">
    <property type="component" value="Unassembled WGS sequence"/>
</dbReference>
<gene>
    <name evidence="1" type="ORF">ASPFODRAFT_37501</name>
</gene>
<organism evidence="1 2">
    <name type="scientific">Aspergillus luchuensis (strain CBS 106.47)</name>
    <dbReference type="NCBI Taxonomy" id="1137211"/>
    <lineage>
        <taxon>Eukaryota</taxon>
        <taxon>Fungi</taxon>
        <taxon>Dikarya</taxon>
        <taxon>Ascomycota</taxon>
        <taxon>Pezizomycotina</taxon>
        <taxon>Eurotiomycetes</taxon>
        <taxon>Eurotiomycetidae</taxon>
        <taxon>Eurotiales</taxon>
        <taxon>Aspergillaceae</taxon>
        <taxon>Aspergillus</taxon>
        <taxon>Aspergillus subgen. Circumdati</taxon>
    </lineage>
</organism>
<reference evidence="2" key="1">
    <citation type="journal article" date="2017" name="Genome Biol.">
        <title>Comparative genomics reveals high biological diversity and specific adaptations in the industrially and medically important fungal genus Aspergillus.</title>
        <authorList>
            <person name="de Vries R.P."/>
            <person name="Riley R."/>
            <person name="Wiebenga A."/>
            <person name="Aguilar-Osorio G."/>
            <person name="Amillis S."/>
            <person name="Uchima C.A."/>
            <person name="Anderluh G."/>
            <person name="Asadollahi M."/>
            <person name="Askin M."/>
            <person name="Barry K."/>
            <person name="Battaglia E."/>
            <person name="Bayram O."/>
            <person name="Benocci T."/>
            <person name="Braus-Stromeyer S.A."/>
            <person name="Caldana C."/>
            <person name="Canovas D."/>
            <person name="Cerqueira G.C."/>
            <person name="Chen F."/>
            <person name="Chen W."/>
            <person name="Choi C."/>
            <person name="Clum A."/>
            <person name="Dos Santos R.A."/>
            <person name="Damasio A.R."/>
            <person name="Diallinas G."/>
            <person name="Emri T."/>
            <person name="Fekete E."/>
            <person name="Flipphi M."/>
            <person name="Freyberg S."/>
            <person name="Gallo A."/>
            <person name="Gournas C."/>
            <person name="Habgood R."/>
            <person name="Hainaut M."/>
            <person name="Harispe M.L."/>
            <person name="Henrissat B."/>
            <person name="Hilden K.S."/>
            <person name="Hope R."/>
            <person name="Hossain A."/>
            <person name="Karabika E."/>
            <person name="Karaffa L."/>
            <person name="Karanyi Z."/>
            <person name="Krasevec N."/>
            <person name="Kuo A."/>
            <person name="Kusch H."/>
            <person name="LaButti K."/>
            <person name="Lagendijk E.L."/>
            <person name="Lapidus A."/>
            <person name="Levasseur A."/>
            <person name="Lindquist E."/>
            <person name="Lipzen A."/>
            <person name="Logrieco A.F."/>
            <person name="MacCabe A."/>
            <person name="Maekelae M.R."/>
            <person name="Malavazi I."/>
            <person name="Melin P."/>
            <person name="Meyer V."/>
            <person name="Mielnichuk N."/>
            <person name="Miskei M."/>
            <person name="Molnar A.P."/>
            <person name="Mule G."/>
            <person name="Ngan C.Y."/>
            <person name="Orejas M."/>
            <person name="Orosz E."/>
            <person name="Ouedraogo J.P."/>
            <person name="Overkamp K.M."/>
            <person name="Park H.-S."/>
            <person name="Perrone G."/>
            <person name="Piumi F."/>
            <person name="Punt P.J."/>
            <person name="Ram A.F."/>
            <person name="Ramon A."/>
            <person name="Rauscher S."/>
            <person name="Record E."/>
            <person name="Riano-Pachon D.M."/>
            <person name="Robert V."/>
            <person name="Roehrig J."/>
            <person name="Ruller R."/>
            <person name="Salamov A."/>
            <person name="Salih N.S."/>
            <person name="Samson R.A."/>
            <person name="Sandor E."/>
            <person name="Sanguinetti M."/>
            <person name="Schuetze T."/>
            <person name="Sepcic K."/>
            <person name="Shelest E."/>
            <person name="Sherlock G."/>
            <person name="Sophianopoulou V."/>
            <person name="Squina F.M."/>
            <person name="Sun H."/>
            <person name="Susca A."/>
            <person name="Todd R.B."/>
            <person name="Tsang A."/>
            <person name="Unkles S.E."/>
            <person name="van de Wiele N."/>
            <person name="van Rossen-Uffink D."/>
            <person name="Oliveira J.V."/>
            <person name="Vesth T.C."/>
            <person name="Visser J."/>
            <person name="Yu J.-H."/>
            <person name="Zhou M."/>
            <person name="Andersen M.R."/>
            <person name="Archer D.B."/>
            <person name="Baker S.E."/>
            <person name="Benoit I."/>
            <person name="Brakhage A.A."/>
            <person name="Braus G.H."/>
            <person name="Fischer R."/>
            <person name="Frisvad J.C."/>
            <person name="Goldman G.H."/>
            <person name="Houbraken J."/>
            <person name="Oakley B."/>
            <person name="Pocsi I."/>
            <person name="Scazzocchio C."/>
            <person name="Seiboth B."/>
            <person name="vanKuyk P.A."/>
            <person name="Wortman J."/>
            <person name="Dyer P.S."/>
            <person name="Grigoriev I.V."/>
        </authorList>
    </citation>
    <scope>NUCLEOTIDE SEQUENCE [LARGE SCALE GENOMIC DNA]</scope>
    <source>
        <strain evidence="2">CBS 106.47</strain>
    </source>
</reference>
<evidence type="ECO:0000313" key="1">
    <source>
        <dbReference type="EMBL" id="OJZ81718.1"/>
    </source>
</evidence>
<dbReference type="OrthoDB" id="3646405at2759"/>
<proteinExistence type="predicted"/>
<accession>A0A1M3T4Q2</accession>
<dbReference type="VEuPathDB" id="FungiDB:ASPFODRAFT_37501"/>
<dbReference type="EMBL" id="KV878250">
    <property type="protein sequence ID" value="OJZ81718.1"/>
    <property type="molecule type" value="Genomic_DNA"/>
</dbReference>
<evidence type="ECO:0000313" key="2">
    <source>
        <dbReference type="Proteomes" id="UP000184063"/>
    </source>
</evidence>
<name>A0A1M3T4Q2_ASPLC</name>
<protein>
    <submittedName>
        <fullName evidence="1">Uncharacterized protein</fullName>
    </submittedName>
</protein>